<protein>
    <submittedName>
        <fullName evidence="2">Uncharacterized protein</fullName>
    </submittedName>
</protein>
<dbReference type="EMBL" id="BMDJ01000003">
    <property type="protein sequence ID" value="GGI24879.1"/>
    <property type="molecule type" value="Genomic_DNA"/>
</dbReference>
<organism evidence="2 3">
    <name type="scientific">Pedobacter mendelii</name>
    <dbReference type="NCBI Taxonomy" id="1908240"/>
    <lineage>
        <taxon>Bacteria</taxon>
        <taxon>Pseudomonadati</taxon>
        <taxon>Bacteroidota</taxon>
        <taxon>Sphingobacteriia</taxon>
        <taxon>Sphingobacteriales</taxon>
        <taxon>Sphingobacteriaceae</taxon>
        <taxon>Pedobacter</taxon>
    </lineage>
</organism>
<proteinExistence type="predicted"/>
<accession>A0ABQ2BIB5</accession>
<keyword evidence="1" id="KW-1133">Transmembrane helix</keyword>
<feature type="transmembrane region" description="Helical" evidence="1">
    <location>
        <begin position="75"/>
        <end position="94"/>
    </location>
</feature>
<gene>
    <name evidence="2" type="ORF">GCM10008119_14860</name>
</gene>
<keyword evidence="1" id="KW-0812">Transmembrane</keyword>
<comment type="caution">
    <text evidence="2">The sequence shown here is derived from an EMBL/GenBank/DDBJ whole genome shotgun (WGS) entry which is preliminary data.</text>
</comment>
<evidence type="ECO:0000313" key="3">
    <source>
        <dbReference type="Proteomes" id="UP000645390"/>
    </source>
</evidence>
<evidence type="ECO:0000313" key="2">
    <source>
        <dbReference type="EMBL" id="GGI24879.1"/>
    </source>
</evidence>
<sequence>MLRYGKIFKYNALRGKGKIMDSNLQDIDFEMPKNSLFLRIGDQVRFRIEAGSCGLKAVSVKKNLSRIPIKIISHYADDFLISILAFLCEISIFYDT</sequence>
<evidence type="ECO:0000256" key="1">
    <source>
        <dbReference type="SAM" id="Phobius"/>
    </source>
</evidence>
<name>A0ABQ2BIB5_9SPHI</name>
<keyword evidence="3" id="KW-1185">Reference proteome</keyword>
<reference evidence="3" key="1">
    <citation type="journal article" date="2019" name="Int. J. Syst. Evol. Microbiol.">
        <title>The Global Catalogue of Microorganisms (GCM) 10K type strain sequencing project: providing services to taxonomists for standard genome sequencing and annotation.</title>
        <authorList>
            <consortium name="The Broad Institute Genomics Platform"/>
            <consortium name="The Broad Institute Genome Sequencing Center for Infectious Disease"/>
            <person name="Wu L."/>
            <person name="Ma J."/>
        </authorList>
    </citation>
    <scope>NUCLEOTIDE SEQUENCE [LARGE SCALE GENOMIC DNA]</scope>
    <source>
        <strain evidence="3">CCM 8939</strain>
    </source>
</reference>
<dbReference type="Proteomes" id="UP000645390">
    <property type="component" value="Unassembled WGS sequence"/>
</dbReference>
<keyword evidence="1" id="KW-0472">Membrane</keyword>